<name>A0A3N0Z0X8_ANAGA</name>
<keyword evidence="3" id="KW-1185">Reference proteome</keyword>
<dbReference type="Proteomes" id="UP000281406">
    <property type="component" value="Unassembled WGS sequence"/>
</dbReference>
<sequence length="104" mass="11553">MTRFIPASETRDEGKNRHTERQGPEPGNGNTNRALETLQRVTSDCRLYWDTGSGTTDRADLFSHQPDQQTTQCGITTSTTAQGSITALCVLLTPTRTNKLQERL</sequence>
<protein>
    <submittedName>
        <fullName evidence="2">Uncharacterized protein</fullName>
    </submittedName>
</protein>
<gene>
    <name evidence="2" type="ORF">DPX16_3247</name>
</gene>
<evidence type="ECO:0000313" key="3">
    <source>
        <dbReference type="Proteomes" id="UP000281406"/>
    </source>
</evidence>
<comment type="caution">
    <text evidence="2">The sequence shown here is derived from an EMBL/GenBank/DDBJ whole genome shotgun (WGS) entry which is preliminary data.</text>
</comment>
<dbReference type="AlphaFoldDB" id="A0A3N0Z0X8"/>
<dbReference type="EMBL" id="RJVU01018580">
    <property type="protein sequence ID" value="ROL51558.1"/>
    <property type="molecule type" value="Genomic_DNA"/>
</dbReference>
<organism evidence="2 3">
    <name type="scientific">Anabarilius grahami</name>
    <name type="common">Kanglang fish</name>
    <name type="synonym">Barilius grahami</name>
    <dbReference type="NCBI Taxonomy" id="495550"/>
    <lineage>
        <taxon>Eukaryota</taxon>
        <taxon>Metazoa</taxon>
        <taxon>Chordata</taxon>
        <taxon>Craniata</taxon>
        <taxon>Vertebrata</taxon>
        <taxon>Euteleostomi</taxon>
        <taxon>Actinopterygii</taxon>
        <taxon>Neopterygii</taxon>
        <taxon>Teleostei</taxon>
        <taxon>Ostariophysi</taxon>
        <taxon>Cypriniformes</taxon>
        <taxon>Xenocyprididae</taxon>
        <taxon>Xenocypridinae</taxon>
        <taxon>Xenocypridinae incertae sedis</taxon>
        <taxon>Anabarilius</taxon>
    </lineage>
</organism>
<feature type="region of interest" description="Disordered" evidence="1">
    <location>
        <begin position="1"/>
        <end position="34"/>
    </location>
</feature>
<feature type="compositionally biased region" description="Basic and acidic residues" evidence="1">
    <location>
        <begin position="9"/>
        <end position="23"/>
    </location>
</feature>
<evidence type="ECO:0000256" key="1">
    <source>
        <dbReference type="SAM" id="MobiDB-lite"/>
    </source>
</evidence>
<accession>A0A3N0Z0X8</accession>
<evidence type="ECO:0000313" key="2">
    <source>
        <dbReference type="EMBL" id="ROL51558.1"/>
    </source>
</evidence>
<proteinExistence type="predicted"/>
<reference evidence="2 3" key="1">
    <citation type="submission" date="2018-10" db="EMBL/GenBank/DDBJ databases">
        <title>Genome assembly for a Yunnan-Guizhou Plateau 3E fish, Anabarilius grahami (Regan), and its evolutionary and genetic applications.</title>
        <authorList>
            <person name="Jiang W."/>
        </authorList>
    </citation>
    <scope>NUCLEOTIDE SEQUENCE [LARGE SCALE GENOMIC DNA]</scope>
    <source>
        <strain evidence="2">AG-KIZ</strain>
        <tissue evidence="2">Muscle</tissue>
    </source>
</reference>